<sequence>MPLHQATVPVTPHGLTTGLTTEQKGVTVSTYAERIAPLIRSALEVLRDTDRPLTRQEVMDEVERRVDIPPGLAVVDSGGRVRWRVQLGFRTSEAGVIGWLTKRGAWSITEMGIQALDDFPGVELYEELMREYRARRPTSRQRYSDRSWLIIAEAMARLEPGTWTTLEELRKLADPDIRSRVGRFFDEHPSSTSHRVLSDQGEIPLHFSWARPNRTDDPREVLEREGLEFDSEGRANRTQLVTADDFREILAEVVQVPPVQRAWLVRGSSVDGRDLVPVWLHKESASLAASSLREIAVPISRNELKTIVEDDYQHKSYAVREAKLAEFDAFCNRMRPGDYVLTTTQGKAYVGRITGDAVYVASSDKRSNIRRPVEWLNATRPVPFANLPQPLPAKLHGQSDVVELTDDIAAIEELLTALDIDLGETTSEPPRELLAFPAIGQDLAGEILIDREQLQQLADLLWENKQLILYGPPGTGKTFVARKLAGELAEPSAVKLVQFHPSYTYEDFFEGFRPVQQADGQLAFELRPGPFRQLVEAARQHPSDPYILIIDEINRANLAKVFGELYFLLEYRDDAIGLLYSAEADFTLPPNVFVIGTMNTTDRSIALVDAAMRRRFRFVELHPGLDPIKGLLGRWLENLRKTDELAVHNLDAPDVLDALNARIEDHDLAIGPSYLMKSGVYRRENGLAVVWETAILPLLAEHHYGSPPNVLDRYRLPTLRRALAVPE</sequence>
<dbReference type="GO" id="GO:0005524">
    <property type="term" value="F:ATP binding"/>
    <property type="evidence" value="ECO:0007669"/>
    <property type="project" value="InterPro"/>
</dbReference>
<dbReference type="GO" id="GO:0016887">
    <property type="term" value="F:ATP hydrolysis activity"/>
    <property type="evidence" value="ECO:0007669"/>
    <property type="project" value="InterPro"/>
</dbReference>
<dbReference type="EMBL" id="BMNT01000012">
    <property type="protein sequence ID" value="GGK81738.1"/>
    <property type="molecule type" value="Genomic_DNA"/>
</dbReference>
<dbReference type="GO" id="GO:0004519">
    <property type="term" value="F:endonuclease activity"/>
    <property type="evidence" value="ECO:0007669"/>
    <property type="project" value="UniProtKB-KW"/>
</dbReference>
<dbReference type="InterPro" id="IPR011704">
    <property type="entry name" value="ATPase_dyneun-rel_AAA"/>
</dbReference>
<comment type="caution">
    <text evidence="2">The sequence shown here is derived from an EMBL/GenBank/DDBJ whole genome shotgun (WGS) entry which is preliminary data.</text>
</comment>
<dbReference type="Proteomes" id="UP000645217">
    <property type="component" value="Unassembled WGS sequence"/>
</dbReference>
<accession>A0A917VI97</accession>
<keyword evidence="3" id="KW-1185">Reference proteome</keyword>
<name>A0A917VI97_9ACTN</name>
<evidence type="ECO:0000313" key="2">
    <source>
        <dbReference type="EMBL" id="GGK81738.1"/>
    </source>
</evidence>
<dbReference type="PANTHER" id="PTHR37291:SF1">
    <property type="entry name" value="TYPE IV METHYL-DIRECTED RESTRICTION ENZYME ECOKMCRB SUBUNIT"/>
    <property type="match status" value="1"/>
</dbReference>
<gene>
    <name evidence="2" type="ORF">GCM10007964_25490</name>
</gene>
<dbReference type="CDD" id="cd00009">
    <property type="entry name" value="AAA"/>
    <property type="match status" value="1"/>
</dbReference>
<keyword evidence="2" id="KW-0378">Hydrolase</keyword>
<reference evidence="2" key="2">
    <citation type="submission" date="2020-09" db="EMBL/GenBank/DDBJ databases">
        <authorList>
            <person name="Sun Q."/>
            <person name="Ohkuma M."/>
        </authorList>
    </citation>
    <scope>NUCLEOTIDE SEQUENCE</scope>
    <source>
        <strain evidence="2">JCM 13064</strain>
    </source>
</reference>
<evidence type="ECO:0000313" key="3">
    <source>
        <dbReference type="Proteomes" id="UP000645217"/>
    </source>
</evidence>
<keyword evidence="2" id="KW-0540">Nuclease</keyword>
<evidence type="ECO:0000259" key="1">
    <source>
        <dbReference type="SMART" id="SM00382"/>
    </source>
</evidence>
<keyword evidence="2" id="KW-0255">Endonuclease</keyword>
<dbReference type="InterPro" id="IPR027417">
    <property type="entry name" value="P-loop_NTPase"/>
</dbReference>
<organism evidence="2 3">
    <name type="scientific">Sphaerisporangium melleum</name>
    <dbReference type="NCBI Taxonomy" id="321316"/>
    <lineage>
        <taxon>Bacteria</taxon>
        <taxon>Bacillati</taxon>
        <taxon>Actinomycetota</taxon>
        <taxon>Actinomycetes</taxon>
        <taxon>Streptosporangiales</taxon>
        <taxon>Streptosporangiaceae</taxon>
        <taxon>Sphaerisporangium</taxon>
    </lineage>
</organism>
<proteinExistence type="predicted"/>
<reference evidence="2" key="1">
    <citation type="journal article" date="2014" name="Int. J. Syst. Evol. Microbiol.">
        <title>Complete genome sequence of Corynebacterium casei LMG S-19264T (=DSM 44701T), isolated from a smear-ripened cheese.</title>
        <authorList>
            <consortium name="US DOE Joint Genome Institute (JGI-PGF)"/>
            <person name="Walter F."/>
            <person name="Albersmeier A."/>
            <person name="Kalinowski J."/>
            <person name="Ruckert C."/>
        </authorList>
    </citation>
    <scope>NUCLEOTIDE SEQUENCE</scope>
    <source>
        <strain evidence="2">JCM 13064</strain>
    </source>
</reference>
<dbReference type="SUPFAM" id="SSF52540">
    <property type="entry name" value="P-loop containing nucleoside triphosphate hydrolases"/>
    <property type="match status" value="1"/>
</dbReference>
<dbReference type="InterPro" id="IPR003593">
    <property type="entry name" value="AAA+_ATPase"/>
</dbReference>
<dbReference type="Pfam" id="PF07728">
    <property type="entry name" value="AAA_5"/>
    <property type="match status" value="1"/>
</dbReference>
<dbReference type="Gene3D" id="3.40.50.300">
    <property type="entry name" value="P-loop containing nucleotide triphosphate hydrolases"/>
    <property type="match status" value="1"/>
</dbReference>
<feature type="domain" description="AAA+ ATPase" evidence="1">
    <location>
        <begin position="463"/>
        <end position="626"/>
    </location>
</feature>
<dbReference type="InterPro" id="IPR052934">
    <property type="entry name" value="Methyl-DNA_Rec/Restrict_Enz"/>
</dbReference>
<protein>
    <submittedName>
        <fullName evidence="2">GTPase subunit of restriction endonuclease</fullName>
    </submittedName>
</protein>
<dbReference type="PANTHER" id="PTHR37291">
    <property type="entry name" value="5-METHYLCYTOSINE-SPECIFIC RESTRICTION ENZYME B"/>
    <property type="match status" value="1"/>
</dbReference>
<dbReference type="SMART" id="SM00382">
    <property type="entry name" value="AAA"/>
    <property type="match status" value="1"/>
</dbReference>
<dbReference type="AlphaFoldDB" id="A0A917VI97"/>